<dbReference type="Pfam" id="PF02698">
    <property type="entry name" value="DUF218"/>
    <property type="match status" value="1"/>
</dbReference>
<dbReference type="OrthoDB" id="2216870at2"/>
<sequence length="210" mass="23927">MKLYQHIENLWAYMQLDDSLIKSDCIFVLGSNDIRVAEYAAGLYLDGWAGKLAFSGGVGRLTEGVFEQTEAETFAQIALDMGVPSKDILIENQATNTGENILFTAQLFEHSQLTFDRLILVQKPYMERRTYATFKKQWPTKFESVVVTSPKIAFHDYFNDEIDIDTTIRAMLGDFERIKSYPALGFQIEQHVPEDVEVSYQALKAAFDQV</sequence>
<dbReference type="Gene3D" id="3.40.50.620">
    <property type="entry name" value="HUPs"/>
    <property type="match status" value="1"/>
</dbReference>
<evidence type="ECO:0000313" key="2">
    <source>
        <dbReference type="EMBL" id="KOO05301.1"/>
    </source>
</evidence>
<comment type="caution">
    <text evidence="2">The sequence shown here is derived from an EMBL/GenBank/DDBJ whole genome shotgun (WGS) entry which is preliminary data.</text>
</comment>
<protein>
    <recommendedName>
        <fullName evidence="1">DUF218 domain-containing protein</fullName>
    </recommendedName>
</protein>
<evidence type="ECO:0000259" key="1">
    <source>
        <dbReference type="Pfam" id="PF02698"/>
    </source>
</evidence>
<dbReference type="InterPro" id="IPR014729">
    <property type="entry name" value="Rossmann-like_a/b/a_fold"/>
</dbReference>
<dbReference type="PANTHER" id="PTHR30336:SF20">
    <property type="entry name" value="DUF218 DOMAIN-CONTAINING PROTEIN"/>
    <property type="match status" value="1"/>
</dbReference>
<dbReference type="STRING" id="693.AKJ17_00425"/>
<keyword evidence="3" id="KW-1185">Reference proteome</keyword>
<dbReference type="InterPro" id="IPR051599">
    <property type="entry name" value="Cell_Envelope_Assoc"/>
</dbReference>
<evidence type="ECO:0000313" key="3">
    <source>
        <dbReference type="Proteomes" id="UP000037515"/>
    </source>
</evidence>
<dbReference type="PANTHER" id="PTHR30336">
    <property type="entry name" value="INNER MEMBRANE PROTEIN, PROBABLE PERMEASE"/>
    <property type="match status" value="1"/>
</dbReference>
<reference evidence="3" key="1">
    <citation type="submission" date="2015-08" db="EMBL/GenBank/DDBJ databases">
        <title>Vibrio galatheae sp. nov., a novel member of the Vibrionaceae family isolated from the Solomon Islands.</title>
        <authorList>
            <person name="Giubergia S."/>
            <person name="Machado H."/>
            <person name="Mateiu R.V."/>
            <person name="Gram L."/>
        </authorList>
    </citation>
    <scope>NUCLEOTIDE SEQUENCE [LARGE SCALE GENOMIC DNA]</scope>
    <source>
        <strain evidence="3">DSM 19584</strain>
    </source>
</reference>
<dbReference type="CDD" id="cd06259">
    <property type="entry name" value="YdcF-like"/>
    <property type="match status" value="1"/>
</dbReference>
<dbReference type="Proteomes" id="UP000037515">
    <property type="component" value="Unassembled WGS sequence"/>
</dbReference>
<dbReference type="GO" id="GO:0005886">
    <property type="term" value="C:plasma membrane"/>
    <property type="evidence" value="ECO:0007669"/>
    <property type="project" value="TreeGrafter"/>
</dbReference>
<feature type="domain" description="DUF218" evidence="1">
    <location>
        <begin position="24"/>
        <end position="155"/>
    </location>
</feature>
<dbReference type="RefSeq" id="WP_053393812.1">
    <property type="nucleotide sequence ID" value="NZ_LHPJ01000001.1"/>
</dbReference>
<dbReference type="PATRIC" id="fig|693.5.peg.86"/>
<dbReference type="InterPro" id="IPR003848">
    <property type="entry name" value="DUF218"/>
</dbReference>
<dbReference type="AlphaFoldDB" id="A0A0M0HTA4"/>
<name>A0A0M0HTA4_VIBNE</name>
<organism evidence="2 3">
    <name type="scientific">Vibrio nereis</name>
    <dbReference type="NCBI Taxonomy" id="693"/>
    <lineage>
        <taxon>Bacteria</taxon>
        <taxon>Pseudomonadati</taxon>
        <taxon>Pseudomonadota</taxon>
        <taxon>Gammaproteobacteria</taxon>
        <taxon>Vibrionales</taxon>
        <taxon>Vibrionaceae</taxon>
        <taxon>Vibrio</taxon>
    </lineage>
</organism>
<proteinExistence type="predicted"/>
<dbReference type="EMBL" id="LHPJ01000001">
    <property type="protein sequence ID" value="KOO05301.1"/>
    <property type="molecule type" value="Genomic_DNA"/>
</dbReference>
<gene>
    <name evidence="2" type="ORF">AKJ17_00425</name>
</gene>
<accession>A0A0M0HTA4</accession>